<evidence type="ECO:0000256" key="8">
    <source>
        <dbReference type="ARBA" id="ARBA00022946"/>
    </source>
</evidence>
<evidence type="ECO:0000256" key="9">
    <source>
        <dbReference type="ARBA" id="ARBA00023098"/>
    </source>
</evidence>
<feature type="domain" description="Acyl-ACP thioesterase N-terminal hotdog" evidence="12">
    <location>
        <begin position="84"/>
        <end position="216"/>
    </location>
</feature>
<evidence type="ECO:0000256" key="10">
    <source>
        <dbReference type="ARBA" id="ARBA00023160"/>
    </source>
</evidence>
<dbReference type="Pfam" id="PF20791">
    <property type="entry name" value="Acyl-ACP_TE_C"/>
    <property type="match status" value="1"/>
</dbReference>
<evidence type="ECO:0000259" key="12">
    <source>
        <dbReference type="Pfam" id="PF01643"/>
    </source>
</evidence>
<comment type="similarity">
    <text evidence="2 11">Belongs to the acyl-ACP thioesterase family.</text>
</comment>
<keyword evidence="7 11" id="KW-0276">Fatty acid metabolism</keyword>
<dbReference type="PANTHER" id="PTHR31727">
    <property type="entry name" value="OLEOYL-ACYL CARRIER PROTEIN THIOESTERASE 1, CHLOROPLASTIC"/>
    <property type="match status" value="1"/>
</dbReference>
<dbReference type="Gramene" id="Kaladp0055s0500.1.v1.1">
    <property type="protein sequence ID" value="Kaladp0055s0500.1.v1.1"/>
    <property type="gene ID" value="Kaladp0055s0500.v1.1"/>
</dbReference>
<dbReference type="AlphaFoldDB" id="A0A7N0U684"/>
<dbReference type="EC" id="3.1.2.-" evidence="11"/>
<dbReference type="PANTHER" id="PTHR31727:SF9">
    <property type="entry name" value="ACYL-[ACYL-CARRIER-PROTEIN] HYDROLASE"/>
    <property type="match status" value="1"/>
</dbReference>
<name>A0A7N0U684_KALFE</name>
<dbReference type="Proteomes" id="UP000594263">
    <property type="component" value="Unplaced"/>
</dbReference>
<proteinExistence type="inferred from homology"/>
<evidence type="ECO:0000256" key="4">
    <source>
        <dbReference type="ARBA" id="ARBA00022528"/>
    </source>
</evidence>
<evidence type="ECO:0000256" key="5">
    <source>
        <dbReference type="ARBA" id="ARBA00022640"/>
    </source>
</evidence>
<evidence type="ECO:0000313" key="15">
    <source>
        <dbReference type="Proteomes" id="UP000594263"/>
    </source>
</evidence>
<protein>
    <recommendedName>
        <fullName evidence="11">Acyl-[acyl-carrier-protein] hydrolase</fullName>
        <ecNumber evidence="11">3.1.2.-</ecNumber>
    </recommendedName>
</protein>
<reference evidence="14" key="1">
    <citation type="submission" date="2021-01" db="UniProtKB">
        <authorList>
            <consortium name="EnsemblPlants"/>
        </authorList>
    </citation>
    <scope>IDENTIFICATION</scope>
</reference>
<evidence type="ECO:0000256" key="11">
    <source>
        <dbReference type="RuleBase" id="RU363096"/>
    </source>
</evidence>
<organism evidence="14 15">
    <name type="scientific">Kalanchoe fedtschenkoi</name>
    <name type="common">Lavender scallops</name>
    <name type="synonym">South American air plant</name>
    <dbReference type="NCBI Taxonomy" id="63787"/>
    <lineage>
        <taxon>Eukaryota</taxon>
        <taxon>Viridiplantae</taxon>
        <taxon>Streptophyta</taxon>
        <taxon>Embryophyta</taxon>
        <taxon>Tracheophyta</taxon>
        <taxon>Spermatophyta</taxon>
        <taxon>Magnoliopsida</taxon>
        <taxon>eudicotyledons</taxon>
        <taxon>Gunneridae</taxon>
        <taxon>Pentapetalae</taxon>
        <taxon>Saxifragales</taxon>
        <taxon>Crassulaceae</taxon>
        <taxon>Kalanchoe</taxon>
    </lineage>
</organism>
<dbReference type="GO" id="GO:0000036">
    <property type="term" value="F:acyl carrier activity"/>
    <property type="evidence" value="ECO:0007669"/>
    <property type="project" value="TreeGrafter"/>
</dbReference>
<evidence type="ECO:0000256" key="6">
    <source>
        <dbReference type="ARBA" id="ARBA00022801"/>
    </source>
</evidence>
<keyword evidence="5 11" id="KW-0934">Plastid</keyword>
<dbReference type="CDD" id="cd00586">
    <property type="entry name" value="4HBT"/>
    <property type="match status" value="1"/>
</dbReference>
<keyword evidence="9 11" id="KW-0443">Lipid metabolism</keyword>
<keyword evidence="4 11" id="KW-0150">Chloroplast</keyword>
<dbReference type="EnsemblPlants" id="Kaladp0055s0500.1.v1.1">
    <property type="protein sequence ID" value="Kaladp0055s0500.1.v1.1"/>
    <property type="gene ID" value="Kaladp0055s0500.v1.1"/>
</dbReference>
<dbReference type="SUPFAM" id="SSF54637">
    <property type="entry name" value="Thioesterase/thiol ester dehydrase-isomerase"/>
    <property type="match status" value="2"/>
</dbReference>
<dbReference type="GO" id="GO:0016297">
    <property type="term" value="F:fatty acyl-[ACP] hydrolase activity"/>
    <property type="evidence" value="ECO:0007669"/>
    <property type="project" value="InterPro"/>
</dbReference>
<dbReference type="InterPro" id="IPR002864">
    <property type="entry name" value="Acyl-ACP_thioesterase_NHD"/>
</dbReference>
<keyword evidence="6 11" id="KW-0378">Hydrolase</keyword>
<keyword evidence="10 11" id="KW-0275">Fatty acid biosynthesis</keyword>
<dbReference type="InterPro" id="IPR029069">
    <property type="entry name" value="HotDog_dom_sf"/>
</dbReference>
<feature type="domain" description="Acyl-ACP thioesterase-like C-terminal" evidence="13">
    <location>
        <begin position="246"/>
        <end position="353"/>
    </location>
</feature>
<dbReference type="InterPro" id="IPR049427">
    <property type="entry name" value="Acyl-ACP_TE_C"/>
</dbReference>
<evidence type="ECO:0000256" key="2">
    <source>
        <dbReference type="ARBA" id="ARBA00006500"/>
    </source>
</evidence>
<evidence type="ECO:0000256" key="7">
    <source>
        <dbReference type="ARBA" id="ARBA00022832"/>
    </source>
</evidence>
<accession>A0A7N0U684</accession>
<comment type="function">
    <text evidence="11">Plays an essential role in chain termination during de novo fatty acid synthesis.</text>
</comment>
<evidence type="ECO:0000259" key="13">
    <source>
        <dbReference type="Pfam" id="PF20791"/>
    </source>
</evidence>
<keyword evidence="3 11" id="KW-0444">Lipid biosynthesis</keyword>
<comment type="subcellular location">
    <subcellularLocation>
        <location evidence="1 11">Plastid</location>
        <location evidence="1 11">Chloroplast</location>
    </subcellularLocation>
</comment>
<sequence>MYTATSFVRVSMPDSDIMPKALITKRGISSLLKPKLHIPAGGINKKSNVGCSKNLSTLKAPDTIPVSQYQSQTDIYTETDNHRLYKQTFQVRSYEASADMTISVDTVLNYLQEAAVNYVRSIGFVDGSGVGRTPEMSKQNLGWVVAKMRVVFDQYPTWNDLVQVVAWISASGRNGICCNSIIRDSKTGAILIRASSIWVMMNMNTRRLCKIPEEERAVELEPYFYDLSPFVHEDSEKAVSKLDNDTADDIFKGLTPKWTDIDFNLHVNNAKYISWILESIPDSLALTHKISSLTLEYTRECAHNDVLQSLVAVSTVNTNNINGAVYETDEAQSRHLIRLEDGAEILRARIEWRPRK</sequence>
<dbReference type="InterPro" id="IPR045023">
    <property type="entry name" value="FATA/B"/>
</dbReference>
<evidence type="ECO:0000256" key="3">
    <source>
        <dbReference type="ARBA" id="ARBA00022516"/>
    </source>
</evidence>
<dbReference type="GO" id="GO:0009507">
    <property type="term" value="C:chloroplast"/>
    <property type="evidence" value="ECO:0007669"/>
    <property type="project" value="UniProtKB-SubCell"/>
</dbReference>
<keyword evidence="15" id="KW-1185">Reference proteome</keyword>
<evidence type="ECO:0000256" key="1">
    <source>
        <dbReference type="ARBA" id="ARBA00004229"/>
    </source>
</evidence>
<dbReference type="Pfam" id="PF01643">
    <property type="entry name" value="Acyl-ACP_TE"/>
    <property type="match status" value="1"/>
</dbReference>
<dbReference type="Gene3D" id="3.10.129.10">
    <property type="entry name" value="Hotdog Thioesterase"/>
    <property type="match status" value="1"/>
</dbReference>
<evidence type="ECO:0000313" key="14">
    <source>
        <dbReference type="EnsemblPlants" id="Kaladp0055s0500.1.v1.1"/>
    </source>
</evidence>
<keyword evidence="8" id="KW-0809">Transit peptide</keyword>